<keyword evidence="1" id="KW-0934">Plastid</keyword>
<geneLocation type="chloroplast" evidence="1"/>
<dbReference type="EMBL" id="KY509311">
    <property type="protein sequence ID" value="ARQ82113.1"/>
    <property type="molecule type" value="Genomic_DNA"/>
</dbReference>
<keyword evidence="1" id="KW-0150">Chloroplast</keyword>
<accession>A0A1X9RPM6</accession>
<protein>
    <submittedName>
        <fullName evidence="1">Uncharacterized protein</fullName>
    </submittedName>
</protein>
<sequence length="348" mass="40355">MNRKKTDSNTEPQKDKNIEAAVEMYDARLRELLFKKYDILKIWENALGVNPDIKSLFDSFGPPSNLLKEADRWTKDPNTSSFQDFCLWALLWYTENIIQKIEQTTTDETTTIVNAAKNSQTEITTQIKKQFNTLTKEITNNYNNIIKTNNTNVKTITNFIKDESLEQLLKDINQKLDNIIEDGVKYDPEPILSGIVGESYYKWDNLNMYQPTCVFMFKEHVTVGTPRRSQIKVRLPISPNEFTPEYQSDLRNKVLGYRDLSYTHGTNRYYFVSSDKAFKTTIYVGTKNDGDHVLSTICDIINITFNVNQGSYTERTVRAKINQNNPNITGLQDYQTIQWIMTTNFTSN</sequence>
<evidence type="ECO:0000313" key="1">
    <source>
        <dbReference type="EMBL" id="ARQ82113.1"/>
    </source>
</evidence>
<reference evidence="1" key="1">
    <citation type="journal article" date="2017" name="J. Phycol.">
        <title>Phylogenetic position of the coral symbiont Ostreobium (Ulvophyceae) inferred from chloroplast genome data.</title>
        <authorList>
            <person name="Verbruggen H."/>
            <person name="Marcelino V.R."/>
            <person name="Guiry M.D."/>
            <person name="Cremen M.C."/>
            <person name="Jackson C.J."/>
        </authorList>
    </citation>
    <scope>NUCLEOTIDE SEQUENCE</scope>
</reference>
<organism evidence="1">
    <name type="scientific">Ostreobium sp. HV05007a</name>
    <dbReference type="NCBI Taxonomy" id="1979228"/>
    <lineage>
        <taxon>Eukaryota</taxon>
        <taxon>Viridiplantae</taxon>
        <taxon>Chlorophyta</taxon>
        <taxon>core chlorophytes</taxon>
        <taxon>Ulvophyceae</taxon>
        <taxon>TCBD clade</taxon>
        <taxon>Bryopsidales</taxon>
        <taxon>Ostreobineae</taxon>
        <taxon>Ostreobiaceae</taxon>
        <taxon>Ostreobium</taxon>
    </lineage>
</organism>
<dbReference type="AlphaFoldDB" id="A0A1X9RPM6"/>
<proteinExistence type="predicted"/>
<gene>
    <name evidence="1" type="primary">orf348</name>
</gene>
<name>A0A1X9RPM6_9CHLO</name>